<accession>A0AAV5L1W8</accession>
<proteinExistence type="predicted"/>
<comment type="caution">
    <text evidence="1">The sequence shown here is derived from an EMBL/GenBank/DDBJ whole genome shotgun (WGS) entry which is preliminary data.</text>
</comment>
<dbReference type="AlphaFoldDB" id="A0AAV5L1W8"/>
<dbReference type="Proteomes" id="UP001054252">
    <property type="component" value="Unassembled WGS sequence"/>
</dbReference>
<protein>
    <submittedName>
        <fullName evidence="1">Uncharacterized protein</fullName>
    </submittedName>
</protein>
<evidence type="ECO:0000313" key="2">
    <source>
        <dbReference type="Proteomes" id="UP001054252"/>
    </source>
</evidence>
<keyword evidence="2" id="KW-1185">Reference proteome</keyword>
<gene>
    <name evidence="1" type="ORF">SLEP1_g39612</name>
</gene>
<dbReference type="EMBL" id="BPVZ01000089">
    <property type="protein sequence ID" value="GKV30837.1"/>
    <property type="molecule type" value="Genomic_DNA"/>
</dbReference>
<evidence type="ECO:0000313" key="1">
    <source>
        <dbReference type="EMBL" id="GKV30837.1"/>
    </source>
</evidence>
<sequence>MTSCRDSNFQDSNFQDSKWFPFIIDKTIEFWLVFPIQSKASNRQHVLFCWDKSLPNFANFVHIDGAALGIP</sequence>
<name>A0AAV5L1W8_9ROSI</name>
<organism evidence="1 2">
    <name type="scientific">Rubroshorea leprosula</name>
    <dbReference type="NCBI Taxonomy" id="152421"/>
    <lineage>
        <taxon>Eukaryota</taxon>
        <taxon>Viridiplantae</taxon>
        <taxon>Streptophyta</taxon>
        <taxon>Embryophyta</taxon>
        <taxon>Tracheophyta</taxon>
        <taxon>Spermatophyta</taxon>
        <taxon>Magnoliopsida</taxon>
        <taxon>eudicotyledons</taxon>
        <taxon>Gunneridae</taxon>
        <taxon>Pentapetalae</taxon>
        <taxon>rosids</taxon>
        <taxon>malvids</taxon>
        <taxon>Malvales</taxon>
        <taxon>Dipterocarpaceae</taxon>
        <taxon>Rubroshorea</taxon>
    </lineage>
</organism>
<reference evidence="1 2" key="1">
    <citation type="journal article" date="2021" name="Commun. Biol.">
        <title>The genome of Shorea leprosula (Dipterocarpaceae) highlights the ecological relevance of drought in aseasonal tropical rainforests.</title>
        <authorList>
            <person name="Ng K.K.S."/>
            <person name="Kobayashi M.J."/>
            <person name="Fawcett J.A."/>
            <person name="Hatakeyama M."/>
            <person name="Paape T."/>
            <person name="Ng C.H."/>
            <person name="Ang C.C."/>
            <person name="Tnah L.H."/>
            <person name="Lee C.T."/>
            <person name="Nishiyama T."/>
            <person name="Sese J."/>
            <person name="O'Brien M.J."/>
            <person name="Copetti D."/>
            <person name="Mohd Noor M.I."/>
            <person name="Ong R.C."/>
            <person name="Putra M."/>
            <person name="Sireger I.Z."/>
            <person name="Indrioko S."/>
            <person name="Kosugi Y."/>
            <person name="Izuno A."/>
            <person name="Isagi Y."/>
            <person name="Lee S.L."/>
            <person name="Shimizu K.K."/>
        </authorList>
    </citation>
    <scope>NUCLEOTIDE SEQUENCE [LARGE SCALE GENOMIC DNA]</scope>
    <source>
        <strain evidence="1">214</strain>
    </source>
</reference>